<keyword evidence="1" id="KW-0808">Transferase</keyword>
<dbReference type="RefSeq" id="WP_145258625.1">
    <property type="nucleotide sequence ID" value="NZ_CP036279.1"/>
</dbReference>
<dbReference type="Proteomes" id="UP000317093">
    <property type="component" value="Chromosome"/>
</dbReference>
<gene>
    <name evidence="1" type="primary">wbbL_3</name>
    <name evidence="1" type="ORF">Pan216_29820</name>
</gene>
<dbReference type="AlphaFoldDB" id="A0A518B590"/>
<dbReference type="OrthoDB" id="9771846at2"/>
<organism evidence="1 2">
    <name type="scientific">Kolteria novifilia</name>
    <dbReference type="NCBI Taxonomy" id="2527975"/>
    <lineage>
        <taxon>Bacteria</taxon>
        <taxon>Pseudomonadati</taxon>
        <taxon>Planctomycetota</taxon>
        <taxon>Planctomycetia</taxon>
        <taxon>Kolteriales</taxon>
        <taxon>Kolteriaceae</taxon>
        <taxon>Kolteria</taxon>
    </lineage>
</organism>
<dbReference type="InterPro" id="IPR029044">
    <property type="entry name" value="Nucleotide-diphossugar_trans"/>
</dbReference>
<name>A0A518B590_9BACT</name>
<dbReference type="KEGG" id="knv:Pan216_29820"/>
<dbReference type="PANTHER" id="PTHR43179">
    <property type="entry name" value="RHAMNOSYLTRANSFERASE WBBL"/>
    <property type="match status" value="1"/>
</dbReference>
<proteinExistence type="predicted"/>
<sequence length="328" mass="37530">MDDIPSDRDRSRPLLSAVILNYEHAAEAVTMIRATRAAEPELFEATEWLLIHNGPDPAPTSDDVGPGVRVRTCKNRGYGSGFNQAFSWTTGDYVLALNADVAYEEGFLEATHAVINDLSIREEASRTGVVGFRLLNEDGSHQGSAGQFPSLARFLLGQFQSRATRKYLSLPTDRPSEVPWVTGACVLLNRRCFEEIGRFDDSYFMYYEDVDLCRRCWEAGWKVLFDPRPALRHLHPYHARSLTISMVRIARPSLLRYFLKHRPQWESFLIATIIQFESWWRQRWVGDEDRAHWQAIASEARELCAEWHRNPDVVVSVPSTALHPLPKE</sequence>
<dbReference type="Pfam" id="PF13641">
    <property type="entry name" value="Glyco_tranf_2_3"/>
    <property type="match status" value="1"/>
</dbReference>
<accession>A0A518B590</accession>
<keyword evidence="2" id="KW-1185">Reference proteome</keyword>
<dbReference type="PANTHER" id="PTHR43179:SF7">
    <property type="entry name" value="RHAMNOSYLTRANSFERASE WBBL"/>
    <property type="match status" value="1"/>
</dbReference>
<reference evidence="1 2" key="1">
    <citation type="submission" date="2019-02" db="EMBL/GenBank/DDBJ databases">
        <title>Deep-cultivation of Planctomycetes and their phenomic and genomic characterization uncovers novel biology.</title>
        <authorList>
            <person name="Wiegand S."/>
            <person name="Jogler M."/>
            <person name="Boedeker C."/>
            <person name="Pinto D."/>
            <person name="Vollmers J."/>
            <person name="Rivas-Marin E."/>
            <person name="Kohn T."/>
            <person name="Peeters S.H."/>
            <person name="Heuer A."/>
            <person name="Rast P."/>
            <person name="Oberbeckmann S."/>
            <person name="Bunk B."/>
            <person name="Jeske O."/>
            <person name="Meyerdierks A."/>
            <person name="Storesund J.E."/>
            <person name="Kallscheuer N."/>
            <person name="Luecker S."/>
            <person name="Lage O.M."/>
            <person name="Pohl T."/>
            <person name="Merkel B.J."/>
            <person name="Hornburger P."/>
            <person name="Mueller R.-W."/>
            <person name="Bruemmer F."/>
            <person name="Labrenz M."/>
            <person name="Spormann A.M."/>
            <person name="Op den Camp H."/>
            <person name="Overmann J."/>
            <person name="Amann R."/>
            <person name="Jetten M.S.M."/>
            <person name="Mascher T."/>
            <person name="Medema M.H."/>
            <person name="Devos D.P."/>
            <person name="Kaster A.-K."/>
            <person name="Ovreas L."/>
            <person name="Rohde M."/>
            <person name="Galperin M.Y."/>
            <person name="Jogler C."/>
        </authorList>
    </citation>
    <scope>NUCLEOTIDE SEQUENCE [LARGE SCALE GENOMIC DNA]</scope>
    <source>
        <strain evidence="1 2">Pan216</strain>
    </source>
</reference>
<evidence type="ECO:0000313" key="1">
    <source>
        <dbReference type="EMBL" id="QDU62116.1"/>
    </source>
</evidence>
<dbReference type="Gene3D" id="3.90.550.10">
    <property type="entry name" value="Spore Coat Polysaccharide Biosynthesis Protein SpsA, Chain A"/>
    <property type="match status" value="1"/>
</dbReference>
<protein>
    <submittedName>
        <fullName evidence="1">N-acetylglucosaminyl-diphospho-decaprenol L-rhamnosyltransferase</fullName>
        <ecNumber evidence="1">2.4.1.289</ecNumber>
    </submittedName>
</protein>
<evidence type="ECO:0000313" key="2">
    <source>
        <dbReference type="Proteomes" id="UP000317093"/>
    </source>
</evidence>
<dbReference type="SUPFAM" id="SSF53448">
    <property type="entry name" value="Nucleotide-diphospho-sugar transferases"/>
    <property type="match status" value="1"/>
</dbReference>
<dbReference type="EMBL" id="CP036279">
    <property type="protein sequence ID" value="QDU62116.1"/>
    <property type="molecule type" value="Genomic_DNA"/>
</dbReference>
<keyword evidence="1" id="KW-0328">Glycosyltransferase</keyword>
<dbReference type="EC" id="2.4.1.289" evidence="1"/>
<dbReference type="GO" id="GO:0102096">
    <property type="term" value="F:decaprenyl-N-acetyl-alpha-D-glucosaminyl-pyrophosphate:dTDP-alpha-L-rhamnose rhamnosyltransferase activity"/>
    <property type="evidence" value="ECO:0007669"/>
    <property type="project" value="UniProtKB-EC"/>
</dbReference>